<reference evidence="2" key="3">
    <citation type="submission" date="2016-10" db="EMBL/GenBank/DDBJ databases">
        <authorList>
            <person name="See-Too W.S."/>
        </authorList>
    </citation>
    <scope>NUCLEOTIDE SEQUENCE</scope>
    <source>
        <strain evidence="2">DSM 14505</strain>
    </source>
</reference>
<proteinExistence type="predicted"/>
<evidence type="ECO:0000313" key="5">
    <source>
        <dbReference type="Proteomes" id="UP000092661"/>
    </source>
</evidence>
<dbReference type="AlphaFoldDB" id="A0A1C7DFN0"/>
<dbReference type="eggNOG" id="COG4821">
    <property type="taxonomic scope" value="Bacteria"/>
</dbReference>
<evidence type="ECO:0000313" key="4">
    <source>
        <dbReference type="Proteomes" id="UP000004725"/>
    </source>
</evidence>
<accession>A0A1C7DFN0</accession>
<name>A0A1C7DFN0_9BACL</name>
<keyword evidence="5" id="KW-1185">Reference proteome</keyword>
<dbReference type="EMBL" id="CP016534">
    <property type="protein sequence ID" value="ANU10033.1"/>
    <property type="molecule type" value="Genomic_DNA"/>
</dbReference>
<organism evidence="3 4">
    <name type="scientific">Planococcus antarcticus DSM 14505</name>
    <dbReference type="NCBI Taxonomy" id="1185653"/>
    <lineage>
        <taxon>Bacteria</taxon>
        <taxon>Bacillati</taxon>
        <taxon>Bacillota</taxon>
        <taxon>Bacilli</taxon>
        <taxon>Bacillales</taxon>
        <taxon>Caryophanaceae</taxon>
        <taxon>Planococcus</taxon>
    </lineage>
</organism>
<reference evidence="3 4" key="1">
    <citation type="journal article" date="2012" name="J. Bacteriol.">
        <title>Genome Sequence of the Antarctic Psychrophile Bacterium Planococcus antarcticus DSM 14505.</title>
        <authorList>
            <person name="Margolles A."/>
            <person name="Gueimonde M."/>
            <person name="Sanchez B."/>
        </authorList>
    </citation>
    <scope>NUCLEOTIDE SEQUENCE [LARGE SCALE GENOMIC DNA]</scope>
    <source>
        <strain evidence="3 4">DSM 14505</strain>
    </source>
</reference>
<feature type="domain" description="DUF2529" evidence="1">
    <location>
        <begin position="4"/>
        <end position="158"/>
    </location>
</feature>
<evidence type="ECO:0000313" key="2">
    <source>
        <dbReference type="EMBL" id="ANU10033.1"/>
    </source>
</evidence>
<reference evidence="5" key="2">
    <citation type="submission" date="2016-07" db="EMBL/GenBank/DDBJ databases">
        <authorList>
            <person name="See-Too W.S."/>
        </authorList>
    </citation>
    <scope>NUCLEOTIDE SEQUENCE [LARGE SCALE GENOMIC DNA]</scope>
    <source>
        <strain evidence="5">DSM 14505</strain>
    </source>
</reference>
<dbReference type="InterPro" id="IPR019676">
    <property type="entry name" value="DUF2529"/>
</dbReference>
<dbReference type="Gene3D" id="3.40.50.10490">
    <property type="entry name" value="Glucose-6-phosphate isomerase like protein, domain 1"/>
    <property type="match status" value="1"/>
</dbReference>
<evidence type="ECO:0000313" key="3">
    <source>
        <dbReference type="EMBL" id="EIM07382.1"/>
    </source>
</evidence>
<dbReference type="Proteomes" id="UP000004725">
    <property type="component" value="Unassembled WGS sequence"/>
</dbReference>
<dbReference type="OrthoDB" id="2737584at2"/>
<dbReference type="KEGG" id="pana:BBH88_06830"/>
<dbReference type="Pfam" id="PF10740">
    <property type="entry name" value="DUF2529"/>
    <property type="match status" value="1"/>
</dbReference>
<dbReference type="Proteomes" id="UP000092661">
    <property type="component" value="Chromosome"/>
</dbReference>
<gene>
    <name evidence="3" type="ORF">A1A1_06252</name>
    <name evidence="2" type="ORF">BBH88_06830</name>
</gene>
<dbReference type="EMBL" id="AJYB01000017">
    <property type="protein sequence ID" value="EIM07382.1"/>
    <property type="molecule type" value="Genomic_DNA"/>
</dbReference>
<dbReference type="RefSeq" id="WP_006829256.1">
    <property type="nucleotide sequence ID" value="NZ_AJYB01000017.1"/>
</dbReference>
<evidence type="ECO:0000259" key="1">
    <source>
        <dbReference type="Pfam" id="PF10740"/>
    </source>
</evidence>
<sequence>MNPLTTQLTRLFERLSQQQTDIDSIAGVLAQASAAGGTIFIAAFGEMKAVAAAAIYSSEPLTAAVEWSPSSVVTSTDRVWILSPNKEGDELAGRLSDAGIPFAFVSSQSDERELADAFLLLDGQEDSLMKDDSEPVLVPHAMAALYIYYAVKLRIDALLAE</sequence>
<protein>
    <recommendedName>
        <fullName evidence="1">DUF2529 domain-containing protein</fullName>
    </recommendedName>
</protein>